<keyword evidence="5 9" id="KW-0653">Protein transport</keyword>
<name>A0ABM5UUL3_9COXI</name>
<keyword evidence="8 9" id="KW-0472">Membrane</keyword>
<feature type="transmembrane region" description="Helical" evidence="9">
    <location>
        <begin position="259"/>
        <end position="287"/>
    </location>
</feature>
<dbReference type="Pfam" id="PF07549">
    <property type="entry name" value="Sec_GG"/>
    <property type="match status" value="1"/>
</dbReference>
<keyword evidence="6 9" id="KW-1133">Transmembrane helix</keyword>
<evidence type="ECO:0000256" key="8">
    <source>
        <dbReference type="ARBA" id="ARBA00023136"/>
    </source>
</evidence>
<dbReference type="Gene3D" id="1.20.1640.10">
    <property type="entry name" value="Multidrug efflux transporter AcrB transmembrane domain"/>
    <property type="match status" value="1"/>
</dbReference>
<comment type="subcellular location">
    <subcellularLocation>
        <location evidence="1 9">Cell membrane</location>
        <topology evidence="1 9">Multi-pass membrane protein</topology>
    </subcellularLocation>
</comment>
<comment type="similarity">
    <text evidence="9">Belongs to the SecD/SecF family. SecF subfamily.</text>
</comment>
<evidence type="ECO:0000259" key="10">
    <source>
        <dbReference type="Pfam" id="PF02355"/>
    </source>
</evidence>
<dbReference type="NCBIfam" id="TIGR00916">
    <property type="entry name" value="2A0604s01"/>
    <property type="match status" value="1"/>
</dbReference>
<evidence type="ECO:0000256" key="2">
    <source>
        <dbReference type="ARBA" id="ARBA00022448"/>
    </source>
</evidence>
<keyword evidence="2 9" id="KW-0813">Transport</keyword>
<dbReference type="InterPro" id="IPR005665">
    <property type="entry name" value="SecF_bac"/>
</dbReference>
<feature type="transmembrane region" description="Helical" evidence="9">
    <location>
        <begin position="156"/>
        <end position="177"/>
    </location>
</feature>
<evidence type="ECO:0000256" key="6">
    <source>
        <dbReference type="ARBA" id="ARBA00022989"/>
    </source>
</evidence>
<sequence>MEFFKANTKIPFMRQRKWAGIFSAIIFLASIMSIFIYGLNLGLDFTGGTQVEVSFAQPVDTSAIRKNLADQGFPQTVVRVYDVRHILVRIAPHKELIQEQLKEKLIAAMPGGTIGSLDYIGPQVGQQLMTNGILAVIVGLIATMIYIALRFEFRFALSAAIALIHDPILILGIFSFFHLEFNLIVLAAVLTVIGYSLNDTIVVYDRIRQNFGKVRCGTPMEIVDLSINQTLSRTIMTSGLTLIVVVALFIFGGTTLRPFTLALIIGIIIGTYSSIYIASSLAVTFGLNRQHLIRSPKKIEDNLP</sequence>
<dbReference type="InterPro" id="IPR022645">
    <property type="entry name" value="SecD/SecF_bac"/>
</dbReference>
<evidence type="ECO:0000256" key="9">
    <source>
        <dbReference type="HAMAP-Rule" id="MF_01464"/>
    </source>
</evidence>
<gene>
    <name evidence="9 11" type="primary">secF</name>
    <name evidence="11" type="ORF">CleRT_09190</name>
</gene>
<keyword evidence="4 9" id="KW-0812">Transmembrane</keyword>
<keyword evidence="12" id="KW-1185">Reference proteome</keyword>
<dbReference type="InterPro" id="IPR055344">
    <property type="entry name" value="SecD_SecF_C_bact"/>
</dbReference>
<comment type="subunit">
    <text evidence="9">Forms a complex with SecD. Part of the essential Sec protein translocation apparatus which comprises SecA, SecYEG and auxiliary proteins SecDF-YajC and YidC.</text>
</comment>
<dbReference type="InterPro" id="IPR022646">
    <property type="entry name" value="SecD/SecF_CS"/>
</dbReference>
<feature type="transmembrane region" description="Helical" evidence="9">
    <location>
        <begin position="235"/>
        <end position="253"/>
    </location>
</feature>
<feature type="transmembrane region" description="Helical" evidence="9">
    <location>
        <begin position="21"/>
        <end position="39"/>
    </location>
</feature>
<dbReference type="HAMAP" id="MF_01464_B">
    <property type="entry name" value="SecF_B"/>
    <property type="match status" value="1"/>
</dbReference>
<feature type="transmembrane region" description="Helical" evidence="9">
    <location>
        <begin position="183"/>
        <end position="204"/>
    </location>
</feature>
<evidence type="ECO:0000256" key="3">
    <source>
        <dbReference type="ARBA" id="ARBA00022475"/>
    </source>
</evidence>
<evidence type="ECO:0000256" key="4">
    <source>
        <dbReference type="ARBA" id="ARBA00022692"/>
    </source>
</evidence>
<dbReference type="InterPro" id="IPR048634">
    <property type="entry name" value="SecD_SecF_C"/>
</dbReference>
<dbReference type="Proteomes" id="UP000063965">
    <property type="component" value="Chromosome"/>
</dbReference>
<dbReference type="SUPFAM" id="SSF82866">
    <property type="entry name" value="Multidrug efflux transporter AcrB transmembrane domain"/>
    <property type="match status" value="1"/>
</dbReference>
<dbReference type="RefSeq" id="WP_048875793.1">
    <property type="nucleotide sequence ID" value="NZ_CP011126.1"/>
</dbReference>
<feature type="transmembrane region" description="Helical" evidence="9">
    <location>
        <begin position="128"/>
        <end position="149"/>
    </location>
</feature>
<proteinExistence type="inferred from homology"/>
<evidence type="ECO:0000256" key="1">
    <source>
        <dbReference type="ARBA" id="ARBA00004651"/>
    </source>
</evidence>
<keyword evidence="7 9" id="KW-0811">Translocation</keyword>
<accession>A0ABM5UUL3</accession>
<evidence type="ECO:0000256" key="7">
    <source>
        <dbReference type="ARBA" id="ARBA00023010"/>
    </source>
</evidence>
<dbReference type="EMBL" id="CP011126">
    <property type="protein sequence ID" value="AKQ33661.1"/>
    <property type="molecule type" value="Genomic_DNA"/>
</dbReference>
<dbReference type="PANTHER" id="PTHR30081:SF8">
    <property type="entry name" value="PROTEIN TRANSLOCASE SUBUNIT SECF"/>
    <property type="match status" value="1"/>
</dbReference>
<dbReference type="NCBIfam" id="TIGR00966">
    <property type="entry name" value="transloc_SecF"/>
    <property type="match status" value="1"/>
</dbReference>
<dbReference type="Pfam" id="PF02355">
    <property type="entry name" value="SecD_SecF_C"/>
    <property type="match status" value="1"/>
</dbReference>
<keyword evidence="3 9" id="KW-1003">Cell membrane</keyword>
<comment type="function">
    <text evidence="9">Part of the Sec protein translocase complex. Interacts with the SecYEG preprotein conducting channel. SecDF uses the proton motive force (PMF) to complete protein translocation after the ATP-dependent function of SecA.</text>
</comment>
<evidence type="ECO:0000313" key="12">
    <source>
        <dbReference type="Proteomes" id="UP000063965"/>
    </source>
</evidence>
<organism evidence="11 12">
    <name type="scientific">Candidatus Coxiella mudrowiae</name>
    <dbReference type="NCBI Taxonomy" id="2054173"/>
    <lineage>
        <taxon>Bacteria</taxon>
        <taxon>Pseudomonadati</taxon>
        <taxon>Pseudomonadota</taxon>
        <taxon>Gammaproteobacteria</taxon>
        <taxon>Legionellales</taxon>
        <taxon>Coxiellaceae</taxon>
        <taxon>Coxiella</taxon>
    </lineage>
</organism>
<reference evidence="11 12" key="1">
    <citation type="journal article" date="2015" name="Genome Biol. Evol.">
        <title>Distinctive Genome Reduction Rates Revealed by Genomic Analyses of Two Coxiella-Like Endosymbionts in Ticks.</title>
        <authorList>
            <person name="Gottlieb Y."/>
            <person name="Lalzar I."/>
            <person name="Klasson L."/>
        </authorList>
    </citation>
    <scope>NUCLEOTIDE SEQUENCE [LARGE SCALE GENOMIC DNA]</scope>
    <source>
        <strain evidence="11 12">CRt</strain>
    </source>
</reference>
<dbReference type="PRINTS" id="PR01755">
    <property type="entry name" value="SECFTRNLCASE"/>
</dbReference>
<dbReference type="PANTHER" id="PTHR30081">
    <property type="entry name" value="PROTEIN-EXPORT MEMBRANE PROTEIN SEC"/>
    <property type="match status" value="1"/>
</dbReference>
<evidence type="ECO:0000256" key="5">
    <source>
        <dbReference type="ARBA" id="ARBA00022927"/>
    </source>
</evidence>
<dbReference type="InterPro" id="IPR022813">
    <property type="entry name" value="SecD/SecF_arch_bac"/>
</dbReference>
<evidence type="ECO:0000313" key="11">
    <source>
        <dbReference type="EMBL" id="AKQ33661.1"/>
    </source>
</evidence>
<feature type="domain" description="Protein export membrane protein SecD/SecF C-terminal" evidence="10">
    <location>
        <begin position="113"/>
        <end position="285"/>
    </location>
</feature>
<protein>
    <recommendedName>
        <fullName evidence="9">Protein-export membrane protein SecF</fullName>
    </recommendedName>
</protein>